<dbReference type="PROSITE" id="PS50977">
    <property type="entry name" value="HTH_TETR_2"/>
    <property type="match status" value="1"/>
</dbReference>
<organism evidence="6 7">
    <name type="scientific">Paenibacillus piri</name>
    <dbReference type="NCBI Taxonomy" id="2547395"/>
    <lineage>
        <taxon>Bacteria</taxon>
        <taxon>Bacillati</taxon>
        <taxon>Bacillota</taxon>
        <taxon>Bacilli</taxon>
        <taxon>Bacillales</taxon>
        <taxon>Paenibacillaceae</taxon>
        <taxon>Paenibacillus</taxon>
    </lineage>
</organism>
<reference evidence="6 7" key="1">
    <citation type="submission" date="2019-03" db="EMBL/GenBank/DDBJ databases">
        <title>This is whole genome sequence of Paenibacillus sp MS74 strain.</title>
        <authorList>
            <person name="Trinh H.N."/>
        </authorList>
    </citation>
    <scope>NUCLEOTIDE SEQUENCE [LARGE SCALE GENOMIC DNA]</scope>
    <source>
        <strain evidence="6 7">MS74</strain>
    </source>
</reference>
<evidence type="ECO:0000313" key="6">
    <source>
        <dbReference type="EMBL" id="TDF92763.1"/>
    </source>
</evidence>
<keyword evidence="7" id="KW-1185">Reference proteome</keyword>
<dbReference type="Gene3D" id="1.10.10.60">
    <property type="entry name" value="Homeodomain-like"/>
    <property type="match status" value="1"/>
</dbReference>
<dbReference type="InterPro" id="IPR013571">
    <property type="entry name" value="Tscrpt_reg_QacR_C"/>
</dbReference>
<evidence type="ECO:0000313" key="7">
    <source>
        <dbReference type="Proteomes" id="UP000295636"/>
    </source>
</evidence>
<dbReference type="Pfam" id="PF00440">
    <property type="entry name" value="TetR_N"/>
    <property type="match status" value="1"/>
</dbReference>
<dbReference type="EMBL" id="SMRT01000019">
    <property type="protein sequence ID" value="TDF92763.1"/>
    <property type="molecule type" value="Genomic_DNA"/>
</dbReference>
<accession>A0A4R5KC43</accession>
<keyword evidence="1" id="KW-0805">Transcription regulation</keyword>
<dbReference type="Pfam" id="PF08360">
    <property type="entry name" value="TetR_C_5"/>
    <property type="match status" value="1"/>
</dbReference>
<dbReference type="AlphaFoldDB" id="A0A4R5KC43"/>
<dbReference type="OrthoDB" id="9785164at2"/>
<keyword evidence="3" id="KW-0804">Transcription</keyword>
<dbReference type="GO" id="GO:0003677">
    <property type="term" value="F:DNA binding"/>
    <property type="evidence" value="ECO:0007669"/>
    <property type="project" value="UniProtKB-UniRule"/>
</dbReference>
<dbReference type="Gene3D" id="1.10.357.10">
    <property type="entry name" value="Tetracycline Repressor, domain 2"/>
    <property type="match status" value="1"/>
</dbReference>
<dbReference type="SUPFAM" id="SSF46689">
    <property type="entry name" value="Homeodomain-like"/>
    <property type="match status" value="1"/>
</dbReference>
<feature type="domain" description="HTH tetR-type" evidence="5">
    <location>
        <begin position="9"/>
        <end position="69"/>
    </location>
</feature>
<evidence type="ECO:0000256" key="4">
    <source>
        <dbReference type="PROSITE-ProRule" id="PRU00335"/>
    </source>
</evidence>
<feature type="DNA-binding region" description="H-T-H motif" evidence="4">
    <location>
        <begin position="32"/>
        <end position="51"/>
    </location>
</feature>
<keyword evidence="2 4" id="KW-0238">DNA-binding</keyword>
<evidence type="ECO:0000256" key="3">
    <source>
        <dbReference type="ARBA" id="ARBA00023163"/>
    </source>
</evidence>
<dbReference type="Proteomes" id="UP000295636">
    <property type="component" value="Unassembled WGS sequence"/>
</dbReference>
<name>A0A4R5KC43_9BACL</name>
<proteinExistence type="predicted"/>
<dbReference type="GO" id="GO:0003700">
    <property type="term" value="F:DNA-binding transcription factor activity"/>
    <property type="evidence" value="ECO:0007669"/>
    <property type="project" value="InterPro"/>
</dbReference>
<dbReference type="InterPro" id="IPR009057">
    <property type="entry name" value="Homeodomain-like_sf"/>
</dbReference>
<protein>
    <submittedName>
        <fullName evidence="6">TetR family transcriptional regulator</fullName>
    </submittedName>
</protein>
<dbReference type="PANTHER" id="PTHR47506:SF3">
    <property type="entry name" value="HTH-TYPE TRANSCRIPTIONAL REGULATOR LMRA"/>
    <property type="match status" value="1"/>
</dbReference>
<dbReference type="PRINTS" id="PR00455">
    <property type="entry name" value="HTHTETR"/>
</dbReference>
<evidence type="ECO:0000256" key="2">
    <source>
        <dbReference type="ARBA" id="ARBA00023125"/>
    </source>
</evidence>
<dbReference type="GO" id="GO:0045892">
    <property type="term" value="P:negative regulation of DNA-templated transcription"/>
    <property type="evidence" value="ECO:0007669"/>
    <property type="project" value="InterPro"/>
</dbReference>
<comment type="caution">
    <text evidence="6">The sequence shown here is derived from an EMBL/GenBank/DDBJ whole genome shotgun (WGS) entry which is preliminary data.</text>
</comment>
<dbReference type="InterPro" id="IPR001647">
    <property type="entry name" value="HTH_TetR"/>
</dbReference>
<sequence length="198" mass="23254">MARPAGQGEKTKKLIADRAKVLFEQKGYAATSMEEIREFTQTSKGSIYYHFKSKEELFLYAVEESSKAWRSLWEEQANKVNTAQEKLYLLARYYASDMQNPLSQIVIEYIASEKIEHMMKEKILRLIQPEYDVFHQIIEEGIRQHEFASNKNVEDLAYILYGTLTGLSVTQFFGYSEERFYCLYEQAIEVFLYGISRQ</sequence>
<dbReference type="InterPro" id="IPR036271">
    <property type="entry name" value="Tet_transcr_reg_TetR-rel_C_sf"/>
</dbReference>
<dbReference type="RefSeq" id="WP_133234831.1">
    <property type="nucleotide sequence ID" value="NZ_SMRT01000019.1"/>
</dbReference>
<dbReference type="PANTHER" id="PTHR47506">
    <property type="entry name" value="TRANSCRIPTIONAL REGULATORY PROTEIN"/>
    <property type="match status" value="1"/>
</dbReference>
<evidence type="ECO:0000256" key="1">
    <source>
        <dbReference type="ARBA" id="ARBA00023015"/>
    </source>
</evidence>
<evidence type="ECO:0000259" key="5">
    <source>
        <dbReference type="PROSITE" id="PS50977"/>
    </source>
</evidence>
<dbReference type="SUPFAM" id="SSF48498">
    <property type="entry name" value="Tetracyclin repressor-like, C-terminal domain"/>
    <property type="match status" value="1"/>
</dbReference>
<gene>
    <name evidence="6" type="ORF">E1757_29015</name>
</gene>